<evidence type="ECO:0000256" key="1">
    <source>
        <dbReference type="SAM" id="Phobius"/>
    </source>
</evidence>
<proteinExistence type="predicted"/>
<accession>C7BMT9</accession>
<dbReference type="AlphaFoldDB" id="C7BMT9"/>
<dbReference type="Proteomes" id="UP000002747">
    <property type="component" value="Chromosome"/>
</dbReference>
<keyword evidence="1" id="KW-1133">Transmembrane helix</keyword>
<keyword evidence="1" id="KW-0472">Membrane</keyword>
<dbReference type="GO" id="GO:0016491">
    <property type="term" value="F:oxidoreductase activity"/>
    <property type="evidence" value="ECO:0007669"/>
    <property type="project" value="UniProtKB-KW"/>
</dbReference>
<organism evidence="2 3">
    <name type="scientific">Photorhabdus asymbiotica subsp. asymbiotica (strain ATCC 43949 / 3105-77)</name>
    <name type="common">Xenorhabdus luminescens (strain 2)</name>
    <dbReference type="NCBI Taxonomy" id="553480"/>
    <lineage>
        <taxon>Bacteria</taxon>
        <taxon>Pseudomonadati</taxon>
        <taxon>Pseudomonadota</taxon>
        <taxon>Gammaproteobacteria</taxon>
        <taxon>Enterobacterales</taxon>
        <taxon>Morganellaceae</taxon>
        <taxon>Photorhabdus</taxon>
    </lineage>
</organism>
<keyword evidence="2" id="KW-0560">Oxidoreductase</keyword>
<dbReference type="STRING" id="291112.PAU_00833"/>
<dbReference type="KEGG" id="pay:PAU_00833"/>
<feature type="transmembrane region" description="Helical" evidence="1">
    <location>
        <begin position="363"/>
        <end position="380"/>
    </location>
</feature>
<evidence type="ECO:0000313" key="3">
    <source>
        <dbReference type="Proteomes" id="UP000002747"/>
    </source>
</evidence>
<feature type="transmembrane region" description="Helical" evidence="1">
    <location>
        <begin position="268"/>
        <end position="288"/>
    </location>
</feature>
<dbReference type="EMBL" id="FM162591">
    <property type="protein sequence ID" value="CAQ82925.1"/>
    <property type="molecule type" value="Genomic_DNA"/>
</dbReference>
<sequence>MVLEGCMNLIMADALEYKGRIKEFASGNKNVIIFLCFLLLPAKASGIFEILIVLSSNIVTPESYIKSFYFSFISLIMYVLFYSVNKRFFPTARKNSIIVSLVDKKTLFLCNIVFFIYSTFPMIIFFFLGSFSVNVNYLSYFSSMLFLIISFAVIGFCLFELNLLYFVFFATFFIFSASFRSGVLYNFIFTLAILLMAFRLYLNSASCHIINQNKKLFSAGFFSLPYIINLRYHFHKNKISSLIMLLSVMILYILCESAFSQIPTKSDYILLIYFSVAIYICMLSFYNFSYIEMNLFSYLSNFLSMQKILFYNYCISLFIFSILIFSFCFFVVKSFPVIMFISYVFLSVILSFISLLRTQYTKFIILCVIFSFTYFFGVVYA</sequence>
<feature type="transmembrane region" description="Helical" evidence="1">
    <location>
        <begin position="67"/>
        <end position="85"/>
    </location>
</feature>
<feature type="transmembrane region" description="Helical" evidence="1">
    <location>
        <begin position="106"/>
        <end position="131"/>
    </location>
</feature>
<keyword evidence="1" id="KW-0812">Transmembrane</keyword>
<reference evidence="2 3" key="1">
    <citation type="journal article" date="2009" name="BMC Genomics">
        <title>Comparative genomics of the emerging human pathogen Photorhabdus asymbiotica with the insect pathogen Photorhabdus luminescens.</title>
        <authorList>
            <person name="Wilkinson P."/>
            <person name="Waterfield N.R."/>
            <person name="Crossman L."/>
            <person name="Corton C."/>
            <person name="Sanchez-Contreras M."/>
            <person name="Vlisidou I."/>
            <person name="Barron A."/>
            <person name="Bignell A."/>
            <person name="Clark L."/>
            <person name="Ormond D."/>
            <person name="Mayho M."/>
            <person name="Bason N."/>
            <person name="Smith F."/>
            <person name="Simmonds M."/>
            <person name="Churcher C."/>
            <person name="Harris D."/>
            <person name="Thompson N.R."/>
            <person name="Quail M."/>
            <person name="Parkhill J."/>
            <person name="ffrench-Constant R.H."/>
        </authorList>
    </citation>
    <scope>NUCLEOTIDE SEQUENCE [LARGE SCALE GENOMIC DNA]</scope>
    <source>
        <strain evidence="3">ATCC 43949 / 3105-77</strain>
    </source>
</reference>
<name>C7BMT9_PHOAA</name>
<feature type="transmembrane region" description="Helical" evidence="1">
    <location>
        <begin position="239"/>
        <end position="262"/>
    </location>
</feature>
<feature type="transmembrane region" description="Helical" evidence="1">
    <location>
        <begin position="185"/>
        <end position="202"/>
    </location>
</feature>
<protein>
    <submittedName>
        <fullName evidence="2">Uncharacterized protein</fullName>
    </submittedName>
</protein>
<feature type="transmembrane region" description="Helical" evidence="1">
    <location>
        <begin position="31"/>
        <end position="55"/>
    </location>
</feature>
<evidence type="ECO:0000313" key="2">
    <source>
        <dbReference type="EMBL" id="CAQ82925.1"/>
    </source>
</evidence>
<feature type="transmembrane region" description="Helical" evidence="1">
    <location>
        <begin position="338"/>
        <end position="356"/>
    </location>
</feature>
<feature type="transmembrane region" description="Helical" evidence="1">
    <location>
        <begin position="137"/>
        <end position="156"/>
    </location>
</feature>
<feature type="transmembrane region" description="Helical" evidence="1">
    <location>
        <begin position="309"/>
        <end position="332"/>
    </location>
</feature>
<gene>
    <name evidence="2" type="primary">nad2</name>
    <name evidence="2" type="ordered locus">PAU_00833</name>
</gene>